<comment type="cofactor">
    <cofactor evidence="8">
        <name>Mg(2+)</name>
        <dbReference type="ChEBI" id="CHEBI:18420"/>
    </cofactor>
</comment>
<dbReference type="STRING" id="1499967.U27_03005"/>
<comment type="similarity">
    <text evidence="8">Belongs to the MobA family.</text>
</comment>
<dbReference type="EC" id="2.7.7.77" evidence="8"/>
<dbReference type="Pfam" id="PF12804">
    <property type="entry name" value="NTP_transf_3"/>
    <property type="match status" value="1"/>
</dbReference>
<keyword evidence="4 8" id="KW-0547">Nucleotide-binding</keyword>
<dbReference type="HAMAP" id="MF_00316">
    <property type="entry name" value="MobA"/>
    <property type="match status" value="1"/>
</dbReference>
<feature type="binding site" evidence="8">
    <location>
        <position position="94"/>
    </location>
    <ligand>
        <name>GTP</name>
        <dbReference type="ChEBI" id="CHEBI:37565"/>
    </ligand>
</feature>
<dbReference type="CDD" id="cd02503">
    <property type="entry name" value="MobA"/>
    <property type="match status" value="1"/>
</dbReference>
<dbReference type="GO" id="GO:0046872">
    <property type="term" value="F:metal ion binding"/>
    <property type="evidence" value="ECO:0007669"/>
    <property type="project" value="UniProtKB-KW"/>
</dbReference>
<feature type="binding site" evidence="8">
    <location>
        <position position="94"/>
    </location>
    <ligand>
        <name>Mg(2+)</name>
        <dbReference type="ChEBI" id="CHEBI:18420"/>
    </ligand>
</feature>
<dbReference type="GO" id="GO:0005737">
    <property type="term" value="C:cytoplasm"/>
    <property type="evidence" value="ECO:0007669"/>
    <property type="project" value="UniProtKB-SubCell"/>
</dbReference>
<comment type="subcellular location">
    <subcellularLocation>
        <location evidence="8">Cytoplasm</location>
    </subcellularLocation>
</comment>
<organism evidence="10">
    <name type="scientific">Vecturithrix granuli</name>
    <dbReference type="NCBI Taxonomy" id="1499967"/>
    <lineage>
        <taxon>Bacteria</taxon>
        <taxon>Candidatus Moduliflexota</taxon>
        <taxon>Candidatus Vecturitrichia</taxon>
        <taxon>Candidatus Vecturitrichales</taxon>
        <taxon>Candidatus Vecturitrichaceae</taxon>
        <taxon>Candidatus Vecturithrix</taxon>
    </lineage>
</organism>
<gene>
    <name evidence="8" type="primary">mobA</name>
    <name evidence="10" type="ORF">U27_03005</name>
</gene>
<dbReference type="Gene3D" id="3.90.550.10">
    <property type="entry name" value="Spore Coat Polysaccharide Biosynthesis Protein SpsA, Chain A"/>
    <property type="match status" value="1"/>
</dbReference>
<comment type="domain">
    <text evidence="8">The N-terminal domain determines nucleotide recognition and specific binding, while the C-terminal domain determines the specific binding to the target protein.</text>
</comment>
<dbReference type="SUPFAM" id="SSF53448">
    <property type="entry name" value="Nucleotide-diphospho-sugar transferases"/>
    <property type="match status" value="1"/>
</dbReference>
<evidence type="ECO:0000256" key="4">
    <source>
        <dbReference type="ARBA" id="ARBA00022741"/>
    </source>
</evidence>
<keyword evidence="3 8" id="KW-0479">Metal-binding</keyword>
<dbReference type="AlphaFoldDB" id="A0A081BUN8"/>
<keyword evidence="6 8" id="KW-0342">GTP-binding</keyword>
<sequence length="194" mass="22115">MRMTAVVIAGGKSRRMQTDKAFVTIGGIPLIERVLQVITPLFSEILINSNTPDAYAAWNIPVVPDILPHKGALGGIYTALTHSTSEYTFCVACDMPLLNAEFIRFMQNYVQGYDALIPRTPDGFHPLHAIYAKRCCQVIPELLAHDRLKISNLFDLVHTRYVMPSYMRQFDPELEFFTNLNTLEEVENLRKRLR</sequence>
<dbReference type="PANTHER" id="PTHR19136">
    <property type="entry name" value="MOLYBDENUM COFACTOR GUANYLYLTRANSFERASE"/>
    <property type="match status" value="1"/>
</dbReference>
<keyword evidence="2 8" id="KW-0808">Transferase</keyword>
<keyword evidence="1 8" id="KW-0963">Cytoplasm</keyword>
<feature type="binding site" evidence="8">
    <location>
        <position position="48"/>
    </location>
    <ligand>
        <name>GTP</name>
        <dbReference type="ChEBI" id="CHEBI:37565"/>
    </ligand>
</feature>
<comment type="function">
    <text evidence="8">Transfers a GMP moiety from GTP to Mo-molybdopterin (Mo-MPT) cofactor (Moco or molybdenum cofactor) to form Mo-molybdopterin guanine dinucleotide (Mo-MGD) cofactor.</text>
</comment>
<dbReference type="HOGENOM" id="CLU_055597_2_1_0"/>
<dbReference type="EMBL" id="DF820464">
    <property type="protein sequence ID" value="GAK56043.1"/>
    <property type="molecule type" value="Genomic_DNA"/>
</dbReference>
<keyword evidence="11" id="KW-1185">Reference proteome</keyword>
<evidence type="ECO:0000256" key="1">
    <source>
        <dbReference type="ARBA" id="ARBA00022490"/>
    </source>
</evidence>
<feature type="binding site" evidence="8">
    <location>
        <position position="65"/>
    </location>
    <ligand>
        <name>GTP</name>
        <dbReference type="ChEBI" id="CHEBI:37565"/>
    </ligand>
</feature>
<evidence type="ECO:0000313" key="10">
    <source>
        <dbReference type="EMBL" id="GAK56043.1"/>
    </source>
</evidence>
<evidence type="ECO:0000256" key="8">
    <source>
        <dbReference type="HAMAP-Rule" id="MF_00316"/>
    </source>
</evidence>
<dbReference type="eggNOG" id="COG0746">
    <property type="taxonomic scope" value="Bacteria"/>
</dbReference>
<keyword evidence="7 8" id="KW-0501">Molybdenum cofactor biosynthesis</keyword>
<evidence type="ECO:0000313" key="11">
    <source>
        <dbReference type="Proteomes" id="UP000030661"/>
    </source>
</evidence>
<dbReference type="InterPro" id="IPR025877">
    <property type="entry name" value="MobA-like_NTP_Trfase"/>
</dbReference>
<evidence type="ECO:0000256" key="6">
    <source>
        <dbReference type="ARBA" id="ARBA00023134"/>
    </source>
</evidence>
<evidence type="ECO:0000256" key="7">
    <source>
        <dbReference type="ARBA" id="ARBA00023150"/>
    </source>
</evidence>
<dbReference type="InterPro" id="IPR029044">
    <property type="entry name" value="Nucleotide-diphossugar_trans"/>
</dbReference>
<dbReference type="GO" id="GO:0006777">
    <property type="term" value="P:Mo-molybdopterin cofactor biosynthetic process"/>
    <property type="evidence" value="ECO:0007669"/>
    <property type="project" value="UniProtKB-KW"/>
</dbReference>
<dbReference type="GO" id="GO:0061603">
    <property type="term" value="F:molybdenum cofactor guanylyltransferase activity"/>
    <property type="evidence" value="ECO:0007669"/>
    <property type="project" value="UniProtKB-EC"/>
</dbReference>
<evidence type="ECO:0000259" key="9">
    <source>
        <dbReference type="Pfam" id="PF12804"/>
    </source>
</evidence>
<evidence type="ECO:0000256" key="5">
    <source>
        <dbReference type="ARBA" id="ARBA00022842"/>
    </source>
</evidence>
<evidence type="ECO:0000256" key="2">
    <source>
        <dbReference type="ARBA" id="ARBA00022679"/>
    </source>
</evidence>
<comment type="catalytic activity">
    <reaction evidence="8">
        <text>Mo-molybdopterin + GTP + H(+) = Mo-molybdopterin guanine dinucleotide + diphosphate</text>
        <dbReference type="Rhea" id="RHEA:34243"/>
        <dbReference type="ChEBI" id="CHEBI:15378"/>
        <dbReference type="ChEBI" id="CHEBI:33019"/>
        <dbReference type="ChEBI" id="CHEBI:37565"/>
        <dbReference type="ChEBI" id="CHEBI:71302"/>
        <dbReference type="ChEBI" id="CHEBI:71310"/>
        <dbReference type="EC" id="2.7.7.77"/>
    </reaction>
</comment>
<reference evidence="10" key="1">
    <citation type="journal article" date="2015" name="PeerJ">
        <title>First genomic representation of candidate bacterial phylum KSB3 points to enhanced environmental sensing as a trigger of wastewater bulking.</title>
        <authorList>
            <person name="Sekiguchi Y."/>
            <person name="Ohashi A."/>
            <person name="Parks D.H."/>
            <person name="Yamauchi T."/>
            <person name="Tyson G.W."/>
            <person name="Hugenholtz P."/>
        </authorList>
    </citation>
    <scope>NUCLEOTIDE SEQUENCE [LARGE SCALE GENOMIC DNA]</scope>
</reference>
<dbReference type="GO" id="GO:0005525">
    <property type="term" value="F:GTP binding"/>
    <property type="evidence" value="ECO:0007669"/>
    <property type="project" value="UniProtKB-UniRule"/>
</dbReference>
<evidence type="ECO:0000256" key="3">
    <source>
        <dbReference type="ARBA" id="ARBA00022723"/>
    </source>
</evidence>
<feature type="binding site" evidence="8">
    <location>
        <begin position="8"/>
        <end position="10"/>
    </location>
    <ligand>
        <name>GTP</name>
        <dbReference type="ChEBI" id="CHEBI:37565"/>
    </ligand>
</feature>
<keyword evidence="5 8" id="KW-0460">Magnesium</keyword>
<dbReference type="InterPro" id="IPR013482">
    <property type="entry name" value="Molybde_CF_guanTrfase"/>
</dbReference>
<dbReference type="Proteomes" id="UP000030661">
    <property type="component" value="Unassembled WGS sequence"/>
</dbReference>
<feature type="domain" description="MobA-like NTP transferase" evidence="9">
    <location>
        <begin position="5"/>
        <end position="148"/>
    </location>
</feature>
<dbReference type="PANTHER" id="PTHR19136:SF81">
    <property type="entry name" value="MOLYBDENUM COFACTOR GUANYLYLTRANSFERASE"/>
    <property type="match status" value="1"/>
</dbReference>
<proteinExistence type="inferred from homology"/>
<protein>
    <recommendedName>
        <fullName evidence="8">Probable molybdenum cofactor guanylyltransferase</fullName>
        <shortName evidence="8">MoCo guanylyltransferase</shortName>
        <ecNumber evidence="8">2.7.7.77</ecNumber>
    </recommendedName>
    <alternativeName>
        <fullName evidence="8">GTP:molybdopterin guanylyltransferase</fullName>
    </alternativeName>
    <alternativeName>
        <fullName evidence="8">Mo-MPT guanylyltransferase</fullName>
    </alternativeName>
    <alternativeName>
        <fullName evidence="8">Molybdopterin guanylyltransferase</fullName>
    </alternativeName>
    <alternativeName>
        <fullName evidence="8">Molybdopterin-guanine dinucleotide synthase</fullName>
        <shortName evidence="8">MGD synthase</shortName>
    </alternativeName>
</protein>
<accession>A0A081BUN8</accession>
<feature type="binding site" evidence="8">
    <location>
        <position position="20"/>
    </location>
    <ligand>
        <name>GTP</name>
        <dbReference type="ChEBI" id="CHEBI:37565"/>
    </ligand>
</feature>
<name>A0A081BUN8_VECG1</name>